<dbReference type="AlphaFoldDB" id="A0A1E3P1X0"/>
<evidence type="ECO:0000256" key="3">
    <source>
        <dbReference type="ARBA" id="ARBA00023163"/>
    </source>
</evidence>
<name>A0A1E3P1X0_WICAA</name>
<dbReference type="PROSITE" id="PS50090">
    <property type="entry name" value="MYB_LIKE"/>
    <property type="match status" value="1"/>
</dbReference>
<dbReference type="PROSITE" id="PS51293">
    <property type="entry name" value="SANT"/>
    <property type="match status" value="1"/>
</dbReference>
<dbReference type="Pfam" id="PF00249">
    <property type="entry name" value="Myb_DNA-binding"/>
    <property type="match status" value="1"/>
</dbReference>
<keyword evidence="2" id="KW-0238">DNA-binding</keyword>
<protein>
    <recommendedName>
        <fullName evidence="12">SWIRM domain-containing protein</fullName>
    </recommendedName>
</protein>
<dbReference type="GO" id="GO:0006337">
    <property type="term" value="P:nucleosome disassembly"/>
    <property type="evidence" value="ECO:0007669"/>
    <property type="project" value="EnsemblFungi"/>
</dbReference>
<dbReference type="GO" id="GO:0006368">
    <property type="term" value="P:transcription elongation by RNA polymerase II"/>
    <property type="evidence" value="ECO:0007669"/>
    <property type="project" value="EnsemblFungi"/>
</dbReference>
<dbReference type="InterPro" id="IPR036388">
    <property type="entry name" value="WH-like_DNA-bd_sf"/>
</dbReference>
<feature type="domain" description="Myb-like" evidence="7">
    <location>
        <begin position="288"/>
        <end position="331"/>
    </location>
</feature>
<dbReference type="FunFam" id="1.10.10.10:FF:000020">
    <property type="entry name" value="SWI/SNF complex subunit SMARCC2 isoform c"/>
    <property type="match status" value="1"/>
</dbReference>
<keyword evidence="5" id="KW-0175">Coiled coil</keyword>
<evidence type="ECO:0000256" key="1">
    <source>
        <dbReference type="ARBA" id="ARBA00023015"/>
    </source>
</evidence>
<dbReference type="Pfam" id="PF04433">
    <property type="entry name" value="SWIRM"/>
    <property type="match status" value="1"/>
</dbReference>
<evidence type="ECO:0000259" key="8">
    <source>
        <dbReference type="PROSITE" id="PS50934"/>
    </source>
</evidence>
<dbReference type="RefSeq" id="XP_019038447.1">
    <property type="nucleotide sequence ID" value="XM_019182041.1"/>
</dbReference>
<dbReference type="Proteomes" id="UP000094112">
    <property type="component" value="Unassembled WGS sequence"/>
</dbReference>
<dbReference type="OrthoDB" id="118550at2759"/>
<dbReference type="InterPro" id="IPR032451">
    <property type="entry name" value="SMARCC_C"/>
</dbReference>
<keyword evidence="1" id="KW-0805">Transcription regulation</keyword>
<dbReference type="PROSITE" id="PS50934">
    <property type="entry name" value="SWIRM"/>
    <property type="match status" value="1"/>
</dbReference>
<dbReference type="GeneID" id="30199287"/>
<dbReference type="EMBL" id="KV454211">
    <property type="protein sequence ID" value="ODQ59240.1"/>
    <property type="molecule type" value="Genomic_DNA"/>
</dbReference>
<reference evidence="10 11" key="1">
    <citation type="journal article" date="2016" name="Proc. Natl. Acad. Sci. U.S.A.">
        <title>Comparative genomics of biotechnologically important yeasts.</title>
        <authorList>
            <person name="Riley R."/>
            <person name="Haridas S."/>
            <person name="Wolfe K.H."/>
            <person name="Lopes M.R."/>
            <person name="Hittinger C.T."/>
            <person name="Goeker M."/>
            <person name="Salamov A.A."/>
            <person name="Wisecaver J.H."/>
            <person name="Long T.M."/>
            <person name="Calvey C.H."/>
            <person name="Aerts A.L."/>
            <person name="Barry K.W."/>
            <person name="Choi C."/>
            <person name="Clum A."/>
            <person name="Coughlan A.Y."/>
            <person name="Deshpande S."/>
            <person name="Douglass A.P."/>
            <person name="Hanson S.J."/>
            <person name="Klenk H.-P."/>
            <person name="LaButti K.M."/>
            <person name="Lapidus A."/>
            <person name="Lindquist E.A."/>
            <person name="Lipzen A.M."/>
            <person name="Meier-Kolthoff J.P."/>
            <person name="Ohm R.A."/>
            <person name="Otillar R.P."/>
            <person name="Pangilinan J.L."/>
            <person name="Peng Y."/>
            <person name="Rokas A."/>
            <person name="Rosa C.A."/>
            <person name="Scheuner C."/>
            <person name="Sibirny A.A."/>
            <person name="Slot J.C."/>
            <person name="Stielow J.B."/>
            <person name="Sun H."/>
            <person name="Kurtzman C.P."/>
            <person name="Blackwell M."/>
            <person name="Grigoriev I.V."/>
            <person name="Jeffries T.W."/>
        </authorList>
    </citation>
    <scope>NUCLEOTIDE SEQUENCE [LARGE SCALE GENOMIC DNA]</scope>
    <source>
        <strain evidence="11">ATCC 58044 / CBS 1984 / NCYC 433 / NRRL Y-366-8</strain>
    </source>
</reference>
<dbReference type="Pfam" id="PF16495">
    <property type="entry name" value="SWIRM-assoc_1"/>
    <property type="match status" value="1"/>
</dbReference>
<accession>A0A1E3P1X0</accession>
<dbReference type="FunFam" id="1.10.10.60:FF:000014">
    <property type="entry name" value="SWI/SNF complex subunit SMARCC2 isoform C"/>
    <property type="match status" value="1"/>
</dbReference>
<proteinExistence type="predicted"/>
<dbReference type="Gene3D" id="1.10.10.60">
    <property type="entry name" value="Homeodomain-like"/>
    <property type="match status" value="1"/>
</dbReference>
<evidence type="ECO:0000313" key="10">
    <source>
        <dbReference type="EMBL" id="ODQ59240.1"/>
    </source>
</evidence>
<evidence type="ECO:0008006" key="12">
    <source>
        <dbReference type="Google" id="ProtNLM"/>
    </source>
</evidence>
<dbReference type="SUPFAM" id="SSF46689">
    <property type="entry name" value="Homeodomain-like"/>
    <property type="match status" value="2"/>
</dbReference>
<evidence type="ECO:0000259" key="7">
    <source>
        <dbReference type="PROSITE" id="PS50090"/>
    </source>
</evidence>
<dbReference type="GO" id="GO:0003677">
    <property type="term" value="F:DNA binding"/>
    <property type="evidence" value="ECO:0007669"/>
    <property type="project" value="UniProtKB-KW"/>
</dbReference>
<dbReference type="GO" id="GO:0016514">
    <property type="term" value="C:SWI/SNF complex"/>
    <property type="evidence" value="ECO:0007669"/>
    <property type="project" value="TreeGrafter"/>
</dbReference>
<dbReference type="Gene3D" id="1.10.10.10">
    <property type="entry name" value="Winged helix-like DNA-binding domain superfamily/Winged helix DNA-binding domain"/>
    <property type="match status" value="1"/>
</dbReference>
<sequence>MNDAEETTATPQLPAETIIDYAEESRKIEEKAKAYLARQTKPVIVPSFAGWFDFEKIHEIEKKSLPEFFNSNSRFKTEKSYQDIRNFMIHTYRLNPTEYLTVTAARRNIASDVASIIRIHAFLEQWGLINYQIDPKTKPSLIGPQYTGHFQIVLDTPDGLKPFIPEDAKIINVEQDKQINGGGDEDESNNVPNGGDIPLNLELRRNIYDSTSDAVALNEQDRLSQSLNTKQFTCYVTGNDTTDVRYHNLRTKNSISARAFKEGHFGSNFHSSDFVRLEKLQKQGDAAPWNDQETLLLLEGVELFEDDWEKIANHIGSRTKEQSIAKFIQLPIEDKYLIKQLNDKKSVSKDSPKASSNTNDAVLKTIKFLIKNIDPELASKDLLQNDEDIQKAVKLTVGSIIGQSQLEQSSLQKDSSQLLENLVDLELSKVELKLNKLSILEKQLNAEKAELANQRKDILLDRLSLKKQSVSVRNKLLTAAKSSTPEEGAKLAQEALDIAVKAPRTVLIASAPSKQEATVVSSNEQEKNAVEQNENDQVVPVSLETPQNYQFWKL</sequence>
<keyword evidence="4" id="KW-0539">Nucleus</keyword>
<feature type="region of interest" description="Disordered" evidence="6">
    <location>
        <begin position="517"/>
        <end position="538"/>
    </location>
</feature>
<dbReference type="GO" id="GO:0042393">
    <property type="term" value="F:histone binding"/>
    <property type="evidence" value="ECO:0007669"/>
    <property type="project" value="TreeGrafter"/>
</dbReference>
<dbReference type="SMART" id="SM00717">
    <property type="entry name" value="SANT"/>
    <property type="match status" value="1"/>
</dbReference>
<evidence type="ECO:0000259" key="9">
    <source>
        <dbReference type="PROSITE" id="PS51293"/>
    </source>
</evidence>
<dbReference type="GO" id="GO:0045893">
    <property type="term" value="P:positive regulation of DNA-templated transcription"/>
    <property type="evidence" value="ECO:0007669"/>
    <property type="project" value="TreeGrafter"/>
</dbReference>
<dbReference type="InterPro" id="IPR017884">
    <property type="entry name" value="SANT_dom"/>
</dbReference>
<feature type="domain" description="SANT" evidence="9">
    <location>
        <begin position="289"/>
        <end position="335"/>
    </location>
</feature>
<evidence type="ECO:0000256" key="6">
    <source>
        <dbReference type="SAM" id="MobiDB-lite"/>
    </source>
</evidence>
<dbReference type="GO" id="GO:0016586">
    <property type="term" value="C:RSC-type complex"/>
    <property type="evidence" value="ECO:0007669"/>
    <property type="project" value="EnsemblFungi"/>
</dbReference>
<dbReference type="InterPro" id="IPR001005">
    <property type="entry name" value="SANT/Myb"/>
</dbReference>
<evidence type="ECO:0000313" key="11">
    <source>
        <dbReference type="Proteomes" id="UP000094112"/>
    </source>
</evidence>
<dbReference type="PANTHER" id="PTHR12802:SF150">
    <property type="entry name" value="CHROMATIN STRUCTURE-REMODELING COMPLEX PROTEIN RSC8"/>
    <property type="match status" value="1"/>
</dbReference>
<dbReference type="GO" id="GO:0006303">
    <property type="term" value="P:double-strand break repair via nonhomologous end joining"/>
    <property type="evidence" value="ECO:0007669"/>
    <property type="project" value="EnsemblFungi"/>
</dbReference>
<dbReference type="STRING" id="683960.A0A1E3P1X0"/>
<dbReference type="PANTHER" id="PTHR12802">
    <property type="entry name" value="SWI/SNF COMPLEX-RELATED"/>
    <property type="match status" value="1"/>
</dbReference>
<keyword evidence="3" id="KW-0804">Transcription</keyword>
<organism evidence="10 11">
    <name type="scientific">Wickerhamomyces anomalus (strain ATCC 58044 / CBS 1984 / NCYC 433 / NRRL Y-366-8)</name>
    <name type="common">Yeast</name>
    <name type="synonym">Hansenula anomala</name>
    <dbReference type="NCBI Taxonomy" id="683960"/>
    <lineage>
        <taxon>Eukaryota</taxon>
        <taxon>Fungi</taxon>
        <taxon>Dikarya</taxon>
        <taxon>Ascomycota</taxon>
        <taxon>Saccharomycotina</taxon>
        <taxon>Saccharomycetes</taxon>
        <taxon>Phaffomycetales</taxon>
        <taxon>Wickerhamomycetaceae</taxon>
        <taxon>Wickerhamomyces</taxon>
    </lineage>
</organism>
<keyword evidence="11" id="KW-1185">Reference proteome</keyword>
<gene>
    <name evidence="10" type="ORF">WICANDRAFT_33193</name>
</gene>
<evidence type="ECO:0000256" key="4">
    <source>
        <dbReference type="ARBA" id="ARBA00023242"/>
    </source>
</evidence>
<feature type="domain" description="SWIRM" evidence="8">
    <location>
        <begin position="43"/>
        <end position="140"/>
    </location>
</feature>
<feature type="coiled-coil region" evidence="5">
    <location>
        <begin position="427"/>
        <end position="461"/>
    </location>
</feature>
<evidence type="ECO:0000256" key="5">
    <source>
        <dbReference type="SAM" id="Coils"/>
    </source>
</evidence>
<dbReference type="CDD" id="cd00167">
    <property type="entry name" value="SANT"/>
    <property type="match status" value="1"/>
</dbReference>
<dbReference type="InterPro" id="IPR007526">
    <property type="entry name" value="SWIRM"/>
</dbReference>
<dbReference type="InterPro" id="IPR009057">
    <property type="entry name" value="Homeodomain-like_sf"/>
</dbReference>
<evidence type="ECO:0000256" key="2">
    <source>
        <dbReference type="ARBA" id="ARBA00023125"/>
    </source>
</evidence>